<accession>A0ABY0H5K0</accession>
<keyword evidence="6" id="KW-0931">ER-Golgi transport</keyword>
<dbReference type="SUPFAM" id="SSF48452">
    <property type="entry name" value="TPR-like"/>
    <property type="match status" value="1"/>
</dbReference>
<organism evidence="13 14">
    <name type="scientific">Monosporascus cannonballus</name>
    <dbReference type="NCBI Taxonomy" id="155416"/>
    <lineage>
        <taxon>Eukaryota</taxon>
        <taxon>Fungi</taxon>
        <taxon>Dikarya</taxon>
        <taxon>Ascomycota</taxon>
        <taxon>Pezizomycotina</taxon>
        <taxon>Sordariomycetes</taxon>
        <taxon>Xylariomycetidae</taxon>
        <taxon>Xylariales</taxon>
        <taxon>Xylariales incertae sedis</taxon>
        <taxon>Monosporascus</taxon>
    </lineage>
</organism>
<dbReference type="PROSITE" id="PS50011">
    <property type="entry name" value="PROTEIN_KINASE_DOM"/>
    <property type="match status" value="1"/>
</dbReference>
<dbReference type="EMBL" id="QJNS01000196">
    <property type="protein sequence ID" value="RYO83131.1"/>
    <property type="molecule type" value="Genomic_DNA"/>
</dbReference>
<dbReference type="Pfam" id="PF04733">
    <property type="entry name" value="Coatomer_E"/>
    <property type="match status" value="1"/>
</dbReference>
<name>A0ABY0H5K0_9PEZI</name>
<evidence type="ECO:0000313" key="13">
    <source>
        <dbReference type="EMBL" id="RYO83131.1"/>
    </source>
</evidence>
<protein>
    <recommendedName>
        <fullName evidence="15">Protein kinase domain-containing protein</fullName>
    </recommendedName>
</protein>
<evidence type="ECO:0000259" key="12">
    <source>
        <dbReference type="PROSITE" id="PS50020"/>
    </source>
</evidence>
<keyword evidence="5" id="KW-0963">Cytoplasm</keyword>
<dbReference type="SMART" id="SM00220">
    <property type="entry name" value="S_TKc"/>
    <property type="match status" value="1"/>
</dbReference>
<evidence type="ECO:0000256" key="4">
    <source>
        <dbReference type="ARBA" id="ARBA00022448"/>
    </source>
</evidence>
<dbReference type="InterPro" id="IPR000719">
    <property type="entry name" value="Prot_kinase_dom"/>
</dbReference>
<dbReference type="InterPro" id="IPR001202">
    <property type="entry name" value="WW_dom"/>
</dbReference>
<evidence type="ECO:0000256" key="1">
    <source>
        <dbReference type="ARBA" id="ARBA00004255"/>
    </source>
</evidence>
<keyword evidence="4" id="KW-0813">Transport</keyword>
<keyword evidence="9" id="KW-0472">Membrane</keyword>
<dbReference type="PANTHER" id="PTHR10805:SF0">
    <property type="entry name" value="COATOMER SUBUNIT EPSILON"/>
    <property type="match status" value="1"/>
</dbReference>
<dbReference type="InterPro" id="IPR011990">
    <property type="entry name" value="TPR-like_helical_dom_sf"/>
</dbReference>
<keyword evidence="14" id="KW-1185">Reference proteome</keyword>
<evidence type="ECO:0000259" key="11">
    <source>
        <dbReference type="PROSITE" id="PS50011"/>
    </source>
</evidence>
<dbReference type="SUPFAM" id="SSF56112">
    <property type="entry name" value="Protein kinase-like (PK-like)"/>
    <property type="match status" value="1"/>
</dbReference>
<feature type="domain" description="Protein kinase" evidence="11">
    <location>
        <begin position="132"/>
        <end position="435"/>
    </location>
</feature>
<dbReference type="InterPro" id="IPR011009">
    <property type="entry name" value="Kinase-like_dom_sf"/>
</dbReference>
<comment type="similarity">
    <text evidence="3">Belongs to the COPE family.</text>
</comment>
<gene>
    <name evidence="13" type="ORF">DL762_006299</name>
</gene>
<keyword evidence="10" id="KW-0968">Cytoplasmic vesicle</keyword>
<keyword evidence="8" id="KW-0333">Golgi apparatus</keyword>
<evidence type="ECO:0000256" key="9">
    <source>
        <dbReference type="ARBA" id="ARBA00023136"/>
    </source>
</evidence>
<dbReference type="PROSITE" id="PS50020">
    <property type="entry name" value="WW_DOMAIN_2"/>
    <property type="match status" value="1"/>
</dbReference>
<evidence type="ECO:0000256" key="10">
    <source>
        <dbReference type="ARBA" id="ARBA00023329"/>
    </source>
</evidence>
<evidence type="ECO:0008006" key="15">
    <source>
        <dbReference type="Google" id="ProtNLM"/>
    </source>
</evidence>
<sequence>MVTDEENGSIREQITANEEARLLPRGWEMRGVGKSNRVAFYRSDGSKADKNGTFDHPVLGGLPRPWELRKKGRGQFIYYNTETKESITRGPRKVSRRSRTPPPGAVIVRSSGNGRLRRLETSLRPLDDKYERVKCLDAGDGTVGGMNDGIYVVRKKLTGQLFVEKNYNGAVPYLIPLIRSEINMMKELIHNSIIHYVASFVQDSPFRATVYMEYCDRGTLRDLILTYKDRKKSHAPDFVPESFVWHAFVGLADALGFLATGRSCVSLSLEAAKNNDAATAGSWVPVVHRDIKPDNVFLRSRDTPGSTKPFYVVLSDFGLAQRESDARRGLQGLVGSVEYHAPELAFDPYPDAARENLQAGPHTGKSDVWALAYPLRSLKAKGRAAKRPVLEITEKAVYSEYLERSITWGAARDPADRPDGWELVTAIKEQRDLWVADANWKAQVELHVAQLSISGPRIDSPNSTEVTQPEAIKMDPYSAEGELINIHNHFHQGQYQEVIDFDTSAFSAENALPARVLQLRARIALGQAEDVVADVQGESEPDLVAVGALAQQALGQSEEAVKTIEELAASSADNVTVQVAGGTVLQTAGKSEEALALLSQHSGSLDAVALIAQIHLQQNRTDLAVKEVAAARRWAQDSLLVNLAESWVGLRVGGDKYQQAFYVFEELAQAPSTSSIVSLVSQAVCELHLGRVEEAQGALEQAIQKQPDYTEAIANLLVLTVVIGKDPSELKESLRKTAPEHQYLVDLEEKSALFDKAAAKFTAKVST</sequence>
<evidence type="ECO:0000256" key="6">
    <source>
        <dbReference type="ARBA" id="ARBA00022892"/>
    </source>
</evidence>
<keyword evidence="7" id="KW-0653">Protein transport</keyword>
<evidence type="ECO:0000256" key="8">
    <source>
        <dbReference type="ARBA" id="ARBA00023034"/>
    </source>
</evidence>
<dbReference type="Pfam" id="PF00069">
    <property type="entry name" value="Pkinase"/>
    <property type="match status" value="1"/>
</dbReference>
<dbReference type="PROSITE" id="PS00108">
    <property type="entry name" value="PROTEIN_KINASE_ST"/>
    <property type="match status" value="1"/>
</dbReference>
<evidence type="ECO:0000256" key="2">
    <source>
        <dbReference type="ARBA" id="ARBA00004347"/>
    </source>
</evidence>
<dbReference type="PANTHER" id="PTHR10805">
    <property type="entry name" value="COATOMER SUBUNIT EPSILON"/>
    <property type="match status" value="1"/>
</dbReference>
<dbReference type="Proteomes" id="UP000294003">
    <property type="component" value="Unassembled WGS sequence"/>
</dbReference>
<dbReference type="Gene3D" id="1.25.40.10">
    <property type="entry name" value="Tetratricopeptide repeat domain"/>
    <property type="match status" value="1"/>
</dbReference>
<feature type="domain" description="WW" evidence="12">
    <location>
        <begin position="60"/>
        <end position="93"/>
    </location>
</feature>
<dbReference type="Gene3D" id="1.10.510.10">
    <property type="entry name" value="Transferase(Phosphotransferase) domain 1"/>
    <property type="match status" value="1"/>
</dbReference>
<proteinExistence type="inferred from homology"/>
<comment type="subcellular location">
    <subcellularLocation>
        <location evidence="2">Cytoplasmic vesicle</location>
        <location evidence="2">COPI-coated vesicle membrane</location>
        <topology evidence="2">Peripheral membrane protein</topology>
        <orientation evidence="2">Cytoplasmic side</orientation>
    </subcellularLocation>
    <subcellularLocation>
        <location evidence="1">Golgi apparatus membrane</location>
        <topology evidence="1">Peripheral membrane protein</topology>
        <orientation evidence="1">Cytoplasmic side</orientation>
    </subcellularLocation>
</comment>
<evidence type="ECO:0000256" key="3">
    <source>
        <dbReference type="ARBA" id="ARBA00008827"/>
    </source>
</evidence>
<dbReference type="InterPro" id="IPR006822">
    <property type="entry name" value="Coatomer_esu"/>
</dbReference>
<comment type="caution">
    <text evidence="13">The sequence shown here is derived from an EMBL/GenBank/DDBJ whole genome shotgun (WGS) entry which is preliminary data.</text>
</comment>
<evidence type="ECO:0000256" key="5">
    <source>
        <dbReference type="ARBA" id="ARBA00022490"/>
    </source>
</evidence>
<evidence type="ECO:0000256" key="7">
    <source>
        <dbReference type="ARBA" id="ARBA00022927"/>
    </source>
</evidence>
<evidence type="ECO:0000313" key="14">
    <source>
        <dbReference type="Proteomes" id="UP000294003"/>
    </source>
</evidence>
<reference evidence="13 14" key="1">
    <citation type="submission" date="2018-06" db="EMBL/GenBank/DDBJ databases">
        <title>Complete Genomes of Monosporascus.</title>
        <authorList>
            <person name="Robinson A.J."/>
            <person name="Natvig D.O."/>
        </authorList>
    </citation>
    <scope>NUCLEOTIDE SEQUENCE [LARGE SCALE GENOMIC DNA]</scope>
    <source>
        <strain evidence="13 14">CBS 609.92</strain>
    </source>
</reference>
<dbReference type="InterPro" id="IPR008271">
    <property type="entry name" value="Ser/Thr_kinase_AS"/>
</dbReference>